<evidence type="ECO:0000313" key="2">
    <source>
        <dbReference type="EMBL" id="CAB9497989.1"/>
    </source>
</evidence>
<dbReference type="OrthoDB" id="42739at2759"/>
<organism evidence="2 3">
    <name type="scientific">Seminavis robusta</name>
    <dbReference type="NCBI Taxonomy" id="568900"/>
    <lineage>
        <taxon>Eukaryota</taxon>
        <taxon>Sar</taxon>
        <taxon>Stramenopiles</taxon>
        <taxon>Ochrophyta</taxon>
        <taxon>Bacillariophyta</taxon>
        <taxon>Bacillariophyceae</taxon>
        <taxon>Bacillariophycidae</taxon>
        <taxon>Naviculales</taxon>
        <taxon>Naviculaceae</taxon>
        <taxon>Seminavis</taxon>
    </lineage>
</organism>
<proteinExistence type="predicted"/>
<feature type="chain" id="PRO_5040298941" evidence="1">
    <location>
        <begin position="20"/>
        <end position="275"/>
    </location>
</feature>
<accession>A0A9N8DE27</accession>
<dbReference type="EMBL" id="CAICTM010000029">
    <property type="protein sequence ID" value="CAB9497989.1"/>
    <property type="molecule type" value="Genomic_DNA"/>
</dbReference>
<gene>
    <name evidence="2" type="ORF">SEMRO_29_G019320.1</name>
</gene>
<protein>
    <submittedName>
        <fullName evidence="2">Uncharacterized protein</fullName>
    </submittedName>
</protein>
<dbReference type="Proteomes" id="UP001153069">
    <property type="component" value="Unassembled WGS sequence"/>
</dbReference>
<name>A0A9N8DE27_9STRA</name>
<feature type="signal peptide" evidence="1">
    <location>
        <begin position="1"/>
        <end position="19"/>
    </location>
</feature>
<sequence>MKLSIISLLLAALAQQCLAGTSAPEISIGLNTATAGTSKLGGIEPQIKWKTSGSIGDNDVFGGIDVTVQDVDAFKETVWGMVKRNVKGFGLSARGQFSVTNIDKVDLDFQCDTPTDTVLQMKASAGKDGSFSVSKVKAVQTIDAAGGTVIAAPTYDLGSSKGDLSLAYAKDNTNSIQLDINTDNDAKLSLMQRLGSNHIVRPSITKDGQLEVKYETRVEIGTITTTYKPNHHIDIQFADGPWQANLNAPMDGYLGLDGGCKVSVKTKVDINPDMW</sequence>
<keyword evidence="1" id="KW-0732">Signal</keyword>
<comment type="caution">
    <text evidence="2">The sequence shown here is derived from an EMBL/GenBank/DDBJ whole genome shotgun (WGS) entry which is preliminary data.</text>
</comment>
<dbReference type="AlphaFoldDB" id="A0A9N8DE27"/>
<keyword evidence="3" id="KW-1185">Reference proteome</keyword>
<reference evidence="2" key="1">
    <citation type="submission" date="2020-06" db="EMBL/GenBank/DDBJ databases">
        <authorList>
            <consortium name="Plant Systems Biology data submission"/>
        </authorList>
    </citation>
    <scope>NUCLEOTIDE SEQUENCE</scope>
    <source>
        <strain evidence="2">D6</strain>
    </source>
</reference>
<evidence type="ECO:0000256" key="1">
    <source>
        <dbReference type="SAM" id="SignalP"/>
    </source>
</evidence>
<evidence type="ECO:0000313" key="3">
    <source>
        <dbReference type="Proteomes" id="UP001153069"/>
    </source>
</evidence>